<sequence>MIRDERGSMSAFLAMLFLIFLLLISVCAEGIYIYTAKGKAMAVYMSGFSHTKGNYQKELADMYHIYAMDPRYKKKLETDFADRMKESLDNSEDSFLFQTGNTKLSDEVNLTAQKGEVLKYQIRQQMKYEIGSDLLKTWTNNIRTSTDLQKQITDIKGQISKDEKEAQKQQEDRENTKKSDKKDNEQIKPSAKKDPRKGFMKLLKEGSVSLVMGKKKVSDLPIDIVYGKKDTTKQKIWDFMNRKTMEKEMDKLKETSSADSFTSELPVIFYAQKYFHCLTDTSKKEGTKYEIEYLIAGKDSEKENLGAVFWKMIALRFLTNAACVYQDPVKEKEATLLAASVLGITGFPPVVAVAKNLLLIALAYGESVIDVRNLAEGKKVPIVKTVSDWQLSFSGLATLNCKQKPAKQGMKYEDYLLLLLIMQKDKRQKYFRMMDMMEQNIKRKVPDFKMDQCISSYKITQNLKLKKLGFGGMTLPFAPYTDLKLSRFTTY</sequence>
<comment type="caution">
    <text evidence="2">The sequence shown here is derived from an EMBL/GenBank/DDBJ whole genome shotgun (WGS) entry which is preliminary data.</text>
</comment>
<protein>
    <submittedName>
        <fullName evidence="2">DUF5702 domain-containing protein</fullName>
    </submittedName>
</protein>
<dbReference type="EMBL" id="JBBNIN010000008">
    <property type="protein sequence ID" value="MEQ2710903.1"/>
    <property type="molecule type" value="Genomic_DNA"/>
</dbReference>
<name>A0ABV1IUK0_9FIRM</name>
<feature type="compositionally biased region" description="Basic and acidic residues" evidence="1">
    <location>
        <begin position="159"/>
        <end position="197"/>
    </location>
</feature>
<evidence type="ECO:0000313" key="3">
    <source>
        <dbReference type="Proteomes" id="UP001482154"/>
    </source>
</evidence>
<dbReference type="RefSeq" id="WP_022374355.1">
    <property type="nucleotide sequence ID" value="NZ_JAOQJG010000001.1"/>
</dbReference>
<dbReference type="Proteomes" id="UP001482154">
    <property type="component" value="Unassembled WGS sequence"/>
</dbReference>
<organism evidence="2 3">
    <name type="scientific">Anaerostipes amylophilus</name>
    <dbReference type="NCBI Taxonomy" id="2981779"/>
    <lineage>
        <taxon>Bacteria</taxon>
        <taxon>Bacillati</taxon>
        <taxon>Bacillota</taxon>
        <taxon>Clostridia</taxon>
        <taxon>Lachnospirales</taxon>
        <taxon>Lachnospiraceae</taxon>
        <taxon>Anaerostipes</taxon>
    </lineage>
</organism>
<evidence type="ECO:0000313" key="2">
    <source>
        <dbReference type="EMBL" id="MEQ2710903.1"/>
    </source>
</evidence>
<evidence type="ECO:0000256" key="1">
    <source>
        <dbReference type="SAM" id="MobiDB-lite"/>
    </source>
</evidence>
<gene>
    <name evidence="2" type="ORF">AAAU51_06940</name>
</gene>
<accession>A0ABV1IUK0</accession>
<keyword evidence="3" id="KW-1185">Reference proteome</keyword>
<proteinExistence type="predicted"/>
<dbReference type="Pfam" id="PF18960">
    <property type="entry name" value="DUF5702"/>
    <property type="match status" value="1"/>
</dbReference>
<feature type="region of interest" description="Disordered" evidence="1">
    <location>
        <begin position="159"/>
        <end position="198"/>
    </location>
</feature>
<reference evidence="2 3" key="1">
    <citation type="submission" date="2024-04" db="EMBL/GenBank/DDBJ databases">
        <title>Human intestinal bacterial collection.</title>
        <authorList>
            <person name="Pauvert C."/>
            <person name="Hitch T.C.A."/>
            <person name="Clavel T."/>
        </authorList>
    </citation>
    <scope>NUCLEOTIDE SEQUENCE [LARGE SCALE GENOMIC DNA]</scope>
    <source>
        <strain evidence="2 3">CLA-AA-H249</strain>
    </source>
</reference>
<dbReference type="InterPro" id="IPR043756">
    <property type="entry name" value="DUF5702"/>
</dbReference>